<dbReference type="SUPFAM" id="SSF55961">
    <property type="entry name" value="Bet v1-like"/>
    <property type="match status" value="1"/>
</dbReference>
<comment type="caution">
    <text evidence="3">The sequence shown here is derived from an EMBL/GenBank/DDBJ whole genome shotgun (WGS) entry which is preliminary data.</text>
</comment>
<protein>
    <submittedName>
        <fullName evidence="3">SRPBCC domain-containing protein</fullName>
    </submittedName>
</protein>
<dbReference type="Proteomes" id="UP000578686">
    <property type="component" value="Unassembled WGS sequence"/>
</dbReference>
<dbReference type="InterPro" id="IPR013538">
    <property type="entry name" value="ASHA1/2-like_C"/>
</dbReference>
<dbReference type="Gene3D" id="3.30.530.20">
    <property type="match status" value="1"/>
</dbReference>
<accession>A0A7X6I1D9</accession>
<evidence type="ECO:0000313" key="4">
    <source>
        <dbReference type="Proteomes" id="UP000578686"/>
    </source>
</evidence>
<dbReference type="RefSeq" id="WP_167974608.1">
    <property type="nucleotide sequence ID" value="NZ_BHZG01000066.1"/>
</dbReference>
<sequence>MHDNGATEPTAADGDPDVREREFTLTRTVAAPPEAVFRAWTEAARLARWFGPEGMRTPTDTVRVDAQVGGGWEAVMVSEESGARYPSAGTYRELVPFERIVFGWGVAGPDTPVTEYAVVTVSLTGAESGPTELTLHQSGVLSAADAADMTDGWSTALDKLVGDLAGDGGAPGA</sequence>
<dbReference type="Pfam" id="PF08327">
    <property type="entry name" value="AHSA1"/>
    <property type="match status" value="1"/>
</dbReference>
<gene>
    <name evidence="3" type="ORF">HCN56_24285</name>
</gene>
<dbReference type="CDD" id="cd07814">
    <property type="entry name" value="SRPBCC_CalC_Aha1-like"/>
    <property type="match status" value="1"/>
</dbReference>
<dbReference type="AlphaFoldDB" id="A0A7X6I1D9"/>
<organism evidence="3 4">
    <name type="scientific">Streptomyces lonarensis</name>
    <dbReference type="NCBI Taxonomy" id="700599"/>
    <lineage>
        <taxon>Bacteria</taxon>
        <taxon>Bacillati</taxon>
        <taxon>Actinomycetota</taxon>
        <taxon>Actinomycetes</taxon>
        <taxon>Kitasatosporales</taxon>
        <taxon>Streptomycetaceae</taxon>
        <taxon>Streptomyces</taxon>
    </lineage>
</organism>
<proteinExistence type="inferred from homology"/>
<evidence type="ECO:0000259" key="2">
    <source>
        <dbReference type="Pfam" id="PF08327"/>
    </source>
</evidence>
<keyword evidence="4" id="KW-1185">Reference proteome</keyword>
<name>A0A7X6I1D9_9ACTN</name>
<evidence type="ECO:0000256" key="1">
    <source>
        <dbReference type="ARBA" id="ARBA00006817"/>
    </source>
</evidence>
<reference evidence="3 4" key="1">
    <citation type="submission" date="2020-03" db="EMBL/GenBank/DDBJ databases">
        <title>Draft genome of Streptomyces sp. ventii, isolated from the Axial Seamount in the Pacific Ocean, and resequencing of the two type strains Streptomyces lonarensis strain NCL 716 and Streptomyces bohaiensis strain 11A07.</title>
        <authorList>
            <person name="Loughran R.M."/>
            <person name="Pfannmuller K.M."/>
            <person name="Wasson B.J."/>
            <person name="Deadmond M.C."/>
            <person name="Paddock B.E."/>
            <person name="Koyack M.J."/>
            <person name="Gallegos D.A."/>
            <person name="Mitchell E.A."/>
            <person name="Ushijima B."/>
            <person name="Saw J.H."/>
            <person name="Mcphail K.L."/>
            <person name="Videau P."/>
        </authorList>
    </citation>
    <scope>NUCLEOTIDE SEQUENCE [LARGE SCALE GENOMIC DNA]</scope>
    <source>
        <strain evidence="3 4">NCL716</strain>
    </source>
</reference>
<comment type="similarity">
    <text evidence="1">Belongs to the AHA1 family.</text>
</comment>
<evidence type="ECO:0000313" key="3">
    <source>
        <dbReference type="EMBL" id="NJQ08606.1"/>
    </source>
</evidence>
<feature type="domain" description="Activator of Hsp90 ATPase homologue 1/2-like C-terminal" evidence="2">
    <location>
        <begin position="30"/>
        <end position="161"/>
    </location>
</feature>
<dbReference type="EMBL" id="JAAVJD010000353">
    <property type="protein sequence ID" value="NJQ08606.1"/>
    <property type="molecule type" value="Genomic_DNA"/>
</dbReference>
<dbReference type="InterPro" id="IPR023393">
    <property type="entry name" value="START-like_dom_sf"/>
</dbReference>